<evidence type="ECO:0000313" key="2">
    <source>
        <dbReference type="EMBL" id="GMH49647.1"/>
    </source>
</evidence>
<protein>
    <submittedName>
        <fullName evidence="2">Uncharacterized protein</fullName>
    </submittedName>
</protein>
<keyword evidence="3" id="KW-1185">Reference proteome</keyword>
<dbReference type="OrthoDB" id="10529882at2759"/>
<proteinExistence type="predicted"/>
<dbReference type="Proteomes" id="UP001165082">
    <property type="component" value="Unassembled WGS sequence"/>
</dbReference>
<dbReference type="EMBL" id="BRXZ01001916">
    <property type="protein sequence ID" value="GMH49647.1"/>
    <property type="molecule type" value="Genomic_DNA"/>
</dbReference>
<gene>
    <name evidence="2" type="ORF">TrRE_jg12518</name>
</gene>
<name>A0A9W6Z7V6_9STRA</name>
<reference evidence="2" key="1">
    <citation type="submission" date="2022-07" db="EMBL/GenBank/DDBJ databases">
        <title>Genome analysis of Parmales, a sister group of diatoms, reveals the evolutionary specialization of diatoms from phago-mixotrophs to photoautotrophs.</title>
        <authorList>
            <person name="Ban H."/>
            <person name="Sato S."/>
            <person name="Yoshikawa S."/>
            <person name="Kazumasa Y."/>
            <person name="Nakamura Y."/>
            <person name="Ichinomiya M."/>
            <person name="Saitoh K."/>
            <person name="Sato N."/>
            <person name="Blanc-Mathieu R."/>
            <person name="Endo H."/>
            <person name="Kuwata A."/>
            <person name="Ogata H."/>
        </authorList>
    </citation>
    <scope>NUCLEOTIDE SEQUENCE</scope>
</reference>
<comment type="caution">
    <text evidence="2">The sequence shown here is derived from an EMBL/GenBank/DDBJ whole genome shotgun (WGS) entry which is preliminary data.</text>
</comment>
<sequence length="169" mass="18995">MATNRDDAALLMDIKSTLSDEDLYQYDDQYDNTSIPLFQNYTEENVNEVCVNLAGELFKTWARPSLRQFNPLLPEITKSNANNTKKTIYNKIKKVMRENPNTGFIPVLEVKKKLIDQWGSLIHRNAANSFVTPSSVSNSNDPTITKNLSAPPHNPATMMMSMPPMQAAG</sequence>
<feature type="compositionally biased region" description="Polar residues" evidence="1">
    <location>
        <begin position="131"/>
        <end position="148"/>
    </location>
</feature>
<feature type="region of interest" description="Disordered" evidence="1">
    <location>
        <begin position="131"/>
        <end position="169"/>
    </location>
</feature>
<organism evidence="2 3">
    <name type="scientific">Triparma retinervis</name>
    <dbReference type="NCBI Taxonomy" id="2557542"/>
    <lineage>
        <taxon>Eukaryota</taxon>
        <taxon>Sar</taxon>
        <taxon>Stramenopiles</taxon>
        <taxon>Ochrophyta</taxon>
        <taxon>Bolidophyceae</taxon>
        <taxon>Parmales</taxon>
        <taxon>Triparmaceae</taxon>
        <taxon>Triparma</taxon>
    </lineage>
</organism>
<evidence type="ECO:0000256" key="1">
    <source>
        <dbReference type="SAM" id="MobiDB-lite"/>
    </source>
</evidence>
<dbReference type="AlphaFoldDB" id="A0A9W6Z7V6"/>
<evidence type="ECO:0000313" key="3">
    <source>
        <dbReference type="Proteomes" id="UP001165082"/>
    </source>
</evidence>
<accession>A0A9W6Z7V6</accession>